<feature type="transmembrane region" description="Helical" evidence="10">
    <location>
        <begin position="56"/>
        <end position="71"/>
    </location>
</feature>
<sequence>MNKTYFIWIGIHFLVWLVAIASMTTHLNEIQLASLCLFFLLLFLLPLFAGKSMMQMALFLIQVLATTVIFYPDENGFYPFLLFVQALILAEAVFYLPRLKSLIVIGVQIGFMLWIVTEMRLSISELAWIGLFYLLLLLSLLYYQSIHIRQTVLIQKHGALLEEYRKMKRQLVTEEEQARQGERMLIGHEIHDSVGHKLTALLMQFEAFRLTAAEKDKQKIADLKKLAEQSLEETRKAVKSFKQKDVGGLQGVIRLIRQLEMESFMKIHFSVKHGAFAASLSGEQSFAVYRAVQEALTNIMKHSSTREVRVLFESPGGSIFRFEVANEATPNPYFQEGYGLKAMRDRLEKVDGSMEVIHDGSQFVVRGSIRLADRRG</sequence>
<dbReference type="GO" id="GO:0016020">
    <property type="term" value="C:membrane"/>
    <property type="evidence" value="ECO:0007669"/>
    <property type="project" value="InterPro"/>
</dbReference>
<dbReference type="Proteomes" id="UP000216207">
    <property type="component" value="Unassembled WGS sequence"/>
</dbReference>
<dbReference type="GO" id="GO:0005524">
    <property type="term" value="F:ATP binding"/>
    <property type="evidence" value="ECO:0007669"/>
    <property type="project" value="UniProtKB-KW"/>
</dbReference>
<evidence type="ECO:0000256" key="5">
    <source>
        <dbReference type="ARBA" id="ARBA00022741"/>
    </source>
</evidence>
<feature type="domain" description="Signal transduction histidine kinase subgroup 3 dimerisation and phosphoacceptor" evidence="11">
    <location>
        <begin position="182"/>
        <end position="244"/>
    </location>
</feature>
<dbReference type="CDD" id="cd16917">
    <property type="entry name" value="HATPase_UhpB-NarQ-NarX-like"/>
    <property type="match status" value="1"/>
</dbReference>
<proteinExistence type="predicted"/>
<organism evidence="12 15">
    <name type="scientific">Shouchella clausii</name>
    <name type="common">Alkalihalobacillus clausii</name>
    <dbReference type="NCBI Taxonomy" id="79880"/>
    <lineage>
        <taxon>Bacteria</taxon>
        <taxon>Bacillati</taxon>
        <taxon>Bacillota</taxon>
        <taxon>Bacilli</taxon>
        <taxon>Bacillales</taxon>
        <taxon>Bacillaceae</taxon>
        <taxon>Shouchella</taxon>
    </lineage>
</organism>
<dbReference type="InterPro" id="IPR011712">
    <property type="entry name" value="Sig_transdc_His_kin_sub3_dim/P"/>
</dbReference>
<feature type="transmembrane region" description="Helical" evidence="10">
    <location>
        <begin position="126"/>
        <end position="143"/>
    </location>
</feature>
<evidence type="ECO:0000256" key="7">
    <source>
        <dbReference type="ARBA" id="ARBA00022840"/>
    </source>
</evidence>
<dbReference type="InterPro" id="IPR050482">
    <property type="entry name" value="Sensor_HK_TwoCompSys"/>
</dbReference>
<evidence type="ECO:0000256" key="4">
    <source>
        <dbReference type="ARBA" id="ARBA00022679"/>
    </source>
</evidence>
<evidence type="ECO:0000313" key="14">
    <source>
        <dbReference type="Proteomes" id="UP000216133"/>
    </source>
</evidence>
<dbReference type="AlphaFoldDB" id="A0A268NX38"/>
<dbReference type="InterPro" id="IPR036890">
    <property type="entry name" value="HATPase_C_sf"/>
</dbReference>
<dbReference type="EMBL" id="NPBS01000037">
    <property type="protein sequence ID" value="PAF26394.1"/>
    <property type="molecule type" value="Genomic_DNA"/>
</dbReference>
<keyword evidence="9" id="KW-0175">Coiled coil</keyword>
<feature type="transmembrane region" description="Helical" evidence="10">
    <location>
        <begin position="102"/>
        <end position="120"/>
    </location>
</feature>
<dbReference type="GO" id="GO:0046983">
    <property type="term" value="F:protein dimerization activity"/>
    <property type="evidence" value="ECO:0007669"/>
    <property type="project" value="InterPro"/>
</dbReference>
<evidence type="ECO:0000313" key="13">
    <source>
        <dbReference type="EMBL" id="PAF26394.1"/>
    </source>
</evidence>
<dbReference type="Gene3D" id="3.30.565.10">
    <property type="entry name" value="Histidine kinase-like ATPase, C-terminal domain"/>
    <property type="match status" value="1"/>
</dbReference>
<evidence type="ECO:0000313" key="12">
    <source>
        <dbReference type="EMBL" id="PAE88082.1"/>
    </source>
</evidence>
<dbReference type="PANTHER" id="PTHR24421:SF10">
    <property type="entry name" value="NITRATE_NITRITE SENSOR PROTEIN NARQ"/>
    <property type="match status" value="1"/>
</dbReference>
<dbReference type="PANTHER" id="PTHR24421">
    <property type="entry name" value="NITRATE/NITRITE SENSOR PROTEIN NARX-RELATED"/>
    <property type="match status" value="1"/>
</dbReference>
<keyword evidence="3" id="KW-0597">Phosphoprotein</keyword>
<keyword evidence="10" id="KW-0812">Transmembrane</keyword>
<dbReference type="Proteomes" id="UP000216133">
    <property type="component" value="Unassembled WGS sequence"/>
</dbReference>
<protein>
    <recommendedName>
        <fullName evidence="2">histidine kinase</fullName>
        <ecNumber evidence="2">2.7.13.3</ecNumber>
    </recommendedName>
</protein>
<keyword evidence="8" id="KW-0902">Two-component regulatory system</keyword>
<evidence type="ECO:0000256" key="1">
    <source>
        <dbReference type="ARBA" id="ARBA00000085"/>
    </source>
</evidence>
<evidence type="ECO:0000256" key="6">
    <source>
        <dbReference type="ARBA" id="ARBA00022777"/>
    </source>
</evidence>
<keyword evidence="10" id="KW-1133">Transmembrane helix</keyword>
<feature type="transmembrane region" description="Helical" evidence="10">
    <location>
        <begin position="5"/>
        <end position="24"/>
    </location>
</feature>
<keyword evidence="4" id="KW-0808">Transferase</keyword>
<dbReference type="GeneID" id="86925504"/>
<dbReference type="EMBL" id="NPCC01000023">
    <property type="protein sequence ID" value="PAE88082.1"/>
    <property type="molecule type" value="Genomic_DNA"/>
</dbReference>
<evidence type="ECO:0000256" key="3">
    <source>
        <dbReference type="ARBA" id="ARBA00022553"/>
    </source>
</evidence>
<feature type="coiled-coil region" evidence="9">
    <location>
        <begin position="157"/>
        <end position="184"/>
    </location>
</feature>
<evidence type="ECO:0000256" key="9">
    <source>
        <dbReference type="SAM" id="Coils"/>
    </source>
</evidence>
<comment type="catalytic activity">
    <reaction evidence="1">
        <text>ATP + protein L-histidine = ADP + protein N-phospho-L-histidine.</text>
        <dbReference type="EC" id="2.7.13.3"/>
    </reaction>
</comment>
<keyword evidence="5" id="KW-0547">Nucleotide-binding</keyword>
<feature type="transmembrane region" description="Helical" evidence="10">
    <location>
        <begin position="30"/>
        <end position="49"/>
    </location>
</feature>
<dbReference type="EC" id="2.7.13.3" evidence="2"/>
<name>A0A268NX38_SHOCL</name>
<evidence type="ECO:0000256" key="2">
    <source>
        <dbReference type="ARBA" id="ARBA00012438"/>
    </source>
</evidence>
<accession>A0A268NX38</accession>
<evidence type="ECO:0000313" key="15">
    <source>
        <dbReference type="Proteomes" id="UP000216207"/>
    </source>
</evidence>
<keyword evidence="7" id="KW-0067">ATP-binding</keyword>
<dbReference type="Gene3D" id="1.20.5.1930">
    <property type="match status" value="1"/>
</dbReference>
<evidence type="ECO:0000256" key="8">
    <source>
        <dbReference type="ARBA" id="ARBA00023012"/>
    </source>
</evidence>
<feature type="coiled-coil region" evidence="9">
    <location>
        <begin position="213"/>
        <end position="244"/>
    </location>
</feature>
<comment type="caution">
    <text evidence="12">The sequence shown here is derived from an EMBL/GenBank/DDBJ whole genome shotgun (WGS) entry which is preliminary data.</text>
</comment>
<reference evidence="14 15" key="1">
    <citation type="submission" date="2017-07" db="EMBL/GenBank/DDBJ databases">
        <title>Isolation and whole genome analysis of endospore-forming bacteria from heroin.</title>
        <authorList>
            <person name="Kalinowski J."/>
            <person name="Ahrens B."/>
            <person name="Al-Dilaimi A."/>
            <person name="Winkler A."/>
            <person name="Wibberg D."/>
            <person name="Schleenbecker U."/>
            <person name="Ruckert C."/>
            <person name="Wolfel R."/>
            <person name="Grass G."/>
        </authorList>
    </citation>
    <scope>NUCLEOTIDE SEQUENCE [LARGE SCALE GENOMIC DNA]</scope>
    <source>
        <strain evidence="13 14">7523-2</strain>
        <strain evidence="12 15">7539</strain>
    </source>
</reference>
<dbReference type="Pfam" id="PF07730">
    <property type="entry name" value="HisKA_3"/>
    <property type="match status" value="1"/>
</dbReference>
<evidence type="ECO:0000256" key="10">
    <source>
        <dbReference type="SAM" id="Phobius"/>
    </source>
</evidence>
<keyword evidence="10" id="KW-0472">Membrane</keyword>
<gene>
    <name evidence="13" type="ORF">CHH61_08375</name>
    <name evidence="12" type="ORF">CHH72_14635</name>
</gene>
<dbReference type="GO" id="GO:0000155">
    <property type="term" value="F:phosphorelay sensor kinase activity"/>
    <property type="evidence" value="ECO:0007669"/>
    <property type="project" value="InterPro"/>
</dbReference>
<dbReference type="RefSeq" id="WP_094428928.1">
    <property type="nucleotide sequence ID" value="NZ_CP019985.1"/>
</dbReference>
<keyword evidence="6 12" id="KW-0418">Kinase</keyword>
<evidence type="ECO:0000259" key="11">
    <source>
        <dbReference type="Pfam" id="PF07730"/>
    </source>
</evidence>